<sequence length="34" mass="3868">MNSLSDIFSDHELSSLPVSCPENFAWFFSEFGLN</sequence>
<organism evidence="1">
    <name type="scientific">Arundo donax</name>
    <name type="common">Giant reed</name>
    <name type="synonym">Donax arundinaceus</name>
    <dbReference type="NCBI Taxonomy" id="35708"/>
    <lineage>
        <taxon>Eukaryota</taxon>
        <taxon>Viridiplantae</taxon>
        <taxon>Streptophyta</taxon>
        <taxon>Embryophyta</taxon>
        <taxon>Tracheophyta</taxon>
        <taxon>Spermatophyta</taxon>
        <taxon>Magnoliopsida</taxon>
        <taxon>Liliopsida</taxon>
        <taxon>Poales</taxon>
        <taxon>Poaceae</taxon>
        <taxon>PACMAD clade</taxon>
        <taxon>Arundinoideae</taxon>
        <taxon>Arundineae</taxon>
        <taxon>Arundo</taxon>
    </lineage>
</organism>
<dbReference type="AlphaFoldDB" id="A0A0A9HJQ6"/>
<name>A0A0A9HJQ6_ARUDO</name>
<accession>A0A0A9HJQ6</accession>
<evidence type="ECO:0000313" key="1">
    <source>
        <dbReference type="EMBL" id="JAE35081.1"/>
    </source>
</evidence>
<protein>
    <submittedName>
        <fullName evidence="1">Uncharacterized protein</fullName>
    </submittedName>
</protein>
<dbReference type="EMBL" id="GBRH01162815">
    <property type="protein sequence ID" value="JAE35081.1"/>
    <property type="molecule type" value="Transcribed_RNA"/>
</dbReference>
<reference evidence="1" key="1">
    <citation type="submission" date="2014-09" db="EMBL/GenBank/DDBJ databases">
        <authorList>
            <person name="Magalhaes I.L.F."/>
            <person name="Oliveira U."/>
            <person name="Santos F.R."/>
            <person name="Vidigal T.H.D.A."/>
            <person name="Brescovit A.D."/>
            <person name="Santos A.J."/>
        </authorList>
    </citation>
    <scope>NUCLEOTIDE SEQUENCE</scope>
    <source>
        <tissue evidence="1">Shoot tissue taken approximately 20 cm above the soil surface</tissue>
    </source>
</reference>
<reference evidence="1" key="2">
    <citation type="journal article" date="2015" name="Data Brief">
        <title>Shoot transcriptome of the giant reed, Arundo donax.</title>
        <authorList>
            <person name="Barrero R.A."/>
            <person name="Guerrero F.D."/>
            <person name="Moolhuijzen P."/>
            <person name="Goolsby J.A."/>
            <person name="Tidwell J."/>
            <person name="Bellgard S.E."/>
            <person name="Bellgard M.I."/>
        </authorList>
    </citation>
    <scope>NUCLEOTIDE SEQUENCE</scope>
    <source>
        <tissue evidence="1">Shoot tissue taken approximately 20 cm above the soil surface</tissue>
    </source>
</reference>
<proteinExistence type="predicted"/>